<keyword evidence="2" id="KW-1185">Reference proteome</keyword>
<reference evidence="1" key="1">
    <citation type="journal article" date="2023" name="G3 (Bethesda)">
        <title>A reference genome for the long-term kleptoplast-retaining sea slug Elysia crispata morphotype clarki.</title>
        <authorList>
            <person name="Eastman K.E."/>
            <person name="Pendleton A.L."/>
            <person name="Shaikh M.A."/>
            <person name="Suttiyut T."/>
            <person name="Ogas R."/>
            <person name="Tomko P."/>
            <person name="Gavelis G."/>
            <person name="Widhalm J.R."/>
            <person name="Wisecaver J.H."/>
        </authorList>
    </citation>
    <scope>NUCLEOTIDE SEQUENCE</scope>
    <source>
        <strain evidence="1">ECLA1</strain>
    </source>
</reference>
<name>A0AAE0ZB77_9GAST</name>
<gene>
    <name evidence="1" type="ORF">RRG08_002345</name>
</gene>
<evidence type="ECO:0000313" key="2">
    <source>
        <dbReference type="Proteomes" id="UP001283361"/>
    </source>
</evidence>
<sequence>MLHTVENPMGHYVLPFYDIFMSRISSHSMDHISRRTVRSRELYVPELGSGLRWSSIGRTRLDHYLWSFTGGRPAILESTSTLSDIRSDTIAQRRSLFADHSDGDISIYEGQRFLAFQENSIARDVDLVTVPGERMDGLPWSQLACNIVSRNRARLIVVIRLLIEKFALAMDYTA</sequence>
<organism evidence="1 2">
    <name type="scientific">Elysia crispata</name>
    <name type="common">lettuce slug</name>
    <dbReference type="NCBI Taxonomy" id="231223"/>
    <lineage>
        <taxon>Eukaryota</taxon>
        <taxon>Metazoa</taxon>
        <taxon>Spiralia</taxon>
        <taxon>Lophotrochozoa</taxon>
        <taxon>Mollusca</taxon>
        <taxon>Gastropoda</taxon>
        <taxon>Heterobranchia</taxon>
        <taxon>Euthyneura</taxon>
        <taxon>Panpulmonata</taxon>
        <taxon>Sacoglossa</taxon>
        <taxon>Placobranchoidea</taxon>
        <taxon>Plakobranchidae</taxon>
        <taxon>Elysia</taxon>
    </lineage>
</organism>
<evidence type="ECO:0000313" key="1">
    <source>
        <dbReference type="EMBL" id="KAK3766113.1"/>
    </source>
</evidence>
<dbReference type="AlphaFoldDB" id="A0AAE0ZB77"/>
<protein>
    <submittedName>
        <fullName evidence="1">Uncharacterized protein</fullName>
    </submittedName>
</protein>
<proteinExistence type="predicted"/>
<comment type="caution">
    <text evidence="1">The sequence shown here is derived from an EMBL/GenBank/DDBJ whole genome shotgun (WGS) entry which is preliminary data.</text>
</comment>
<dbReference type="EMBL" id="JAWDGP010004263">
    <property type="protein sequence ID" value="KAK3766113.1"/>
    <property type="molecule type" value="Genomic_DNA"/>
</dbReference>
<dbReference type="Proteomes" id="UP001283361">
    <property type="component" value="Unassembled WGS sequence"/>
</dbReference>
<accession>A0AAE0ZB77</accession>